<feature type="region of interest" description="Disordered" evidence="3">
    <location>
        <begin position="759"/>
        <end position="779"/>
    </location>
</feature>
<gene>
    <name evidence="4" type="ORF">IFM89_033849</name>
</gene>
<evidence type="ECO:0000313" key="5">
    <source>
        <dbReference type="Proteomes" id="UP000631114"/>
    </source>
</evidence>
<dbReference type="SUPFAM" id="SSF46689">
    <property type="entry name" value="Homeodomain-like"/>
    <property type="match status" value="1"/>
</dbReference>
<organism evidence="4 5">
    <name type="scientific">Coptis chinensis</name>
    <dbReference type="NCBI Taxonomy" id="261450"/>
    <lineage>
        <taxon>Eukaryota</taxon>
        <taxon>Viridiplantae</taxon>
        <taxon>Streptophyta</taxon>
        <taxon>Embryophyta</taxon>
        <taxon>Tracheophyta</taxon>
        <taxon>Spermatophyta</taxon>
        <taxon>Magnoliopsida</taxon>
        <taxon>Ranunculales</taxon>
        <taxon>Ranunculaceae</taxon>
        <taxon>Coptidoideae</taxon>
        <taxon>Coptis</taxon>
    </lineage>
</organism>
<keyword evidence="1" id="KW-0238">DNA-binding</keyword>
<evidence type="ECO:0000256" key="1">
    <source>
        <dbReference type="ARBA" id="ARBA00023125"/>
    </source>
</evidence>
<proteinExistence type="predicted"/>
<comment type="caution">
    <text evidence="4">The sequence shown here is derived from an EMBL/GenBank/DDBJ whole genome shotgun (WGS) entry which is preliminary data.</text>
</comment>
<accession>A0A835HY57</accession>
<feature type="compositionally biased region" description="Basic residues" evidence="3">
    <location>
        <begin position="184"/>
        <end position="193"/>
    </location>
</feature>
<dbReference type="PANTHER" id="PTHR21677">
    <property type="entry name" value="CRAMPED PROTEIN"/>
    <property type="match status" value="1"/>
</dbReference>
<feature type="compositionally biased region" description="Polar residues" evidence="3">
    <location>
        <begin position="195"/>
        <end position="205"/>
    </location>
</feature>
<dbReference type="EMBL" id="JADFTS010000005">
    <property type="protein sequence ID" value="KAF9607304.1"/>
    <property type="molecule type" value="Genomic_DNA"/>
</dbReference>
<feature type="compositionally biased region" description="Polar residues" evidence="3">
    <location>
        <begin position="759"/>
        <end position="772"/>
    </location>
</feature>
<name>A0A835HY57_9MAGN</name>
<evidence type="ECO:0000256" key="2">
    <source>
        <dbReference type="ARBA" id="ARBA00023242"/>
    </source>
</evidence>
<dbReference type="GO" id="GO:0005634">
    <property type="term" value="C:nucleus"/>
    <property type="evidence" value="ECO:0007669"/>
    <property type="project" value="TreeGrafter"/>
</dbReference>
<dbReference type="PANTHER" id="PTHR21677:SF1">
    <property type="entry name" value="PROTEIN CRAMPED-LIKE"/>
    <property type="match status" value="1"/>
</dbReference>
<dbReference type="AlphaFoldDB" id="A0A835HY57"/>
<reference evidence="4 5" key="1">
    <citation type="submission" date="2020-10" db="EMBL/GenBank/DDBJ databases">
        <title>The Coptis chinensis genome and diversification of protoberbering-type alkaloids.</title>
        <authorList>
            <person name="Wang B."/>
            <person name="Shu S."/>
            <person name="Song C."/>
            <person name="Liu Y."/>
        </authorList>
    </citation>
    <scope>NUCLEOTIDE SEQUENCE [LARGE SCALE GENOMIC DNA]</scope>
    <source>
        <strain evidence="4">HL-2020</strain>
        <tissue evidence="4">Leaf</tissue>
    </source>
</reference>
<keyword evidence="5" id="KW-1185">Reference proteome</keyword>
<evidence type="ECO:0000313" key="4">
    <source>
        <dbReference type="EMBL" id="KAF9607304.1"/>
    </source>
</evidence>
<feature type="non-terminal residue" evidence="4">
    <location>
        <position position="1"/>
    </location>
</feature>
<dbReference type="OrthoDB" id="515799at2759"/>
<feature type="region of interest" description="Disordered" evidence="3">
    <location>
        <begin position="235"/>
        <end position="266"/>
    </location>
</feature>
<evidence type="ECO:0000256" key="3">
    <source>
        <dbReference type="SAM" id="MobiDB-lite"/>
    </source>
</evidence>
<dbReference type="Proteomes" id="UP000631114">
    <property type="component" value="Unassembled WGS sequence"/>
</dbReference>
<sequence length="859" mass="95477">VALLYHGKFSIAVKKQTRQWAAWTRQEEEKFFNALRQVGKNFEKIKCRVQSKNKDQVLLGSSMLVKISLRKNEHLSLDMLLIEDVGGIWDCQEARRALTSSAIIYLNFLVLQVRHYYYRLVRRMNKLLGPGFSLDATNSKDTNAAMLRWWSLLEKYSCKASKLHLKPRRFKIFIEALEHQLLKDRKKNTRKRPSQNENSASSSLATPCESKPSGHDTRSVKQVLVDSQNIQKVASGKGPLLKRTVNNSTNCSSSKSDLSTVKTTRQRRKRGPYHCLAMGVKAFSQVLPHLLHTRNGKKLQLLGFHWYGRAEHLERTTIDKKGFPEQGTPDESPSTLVTIKATAVEKVASSLGNNLPNLSLPTSPQDQIAEPNVQPSMKLKLQLFPIDEATRKALEKDEHNPHLELTLRATKKIKSVMEHLNRKWGKSSIVSGELILFPYSAQREYLGNSQRWTQETVASAAEVYASVGSPLVFRLRYGWFSSVEHVSVGCGLPLMPLYPQEESVSMIIWNGKEQNVDIPAAPMPNKHTSHDSQQVIGPFGDQPTSVTEGIKITPYTDIREDRSGYAGVGPENNILKSTERVAKSPWLRKHIGDGIVRRQWADVDNLQTTSGAPLSAGDWADSLTNISMGELLTEASQMETDGSEPPVFESDACLQQIPFSCDSFDAAIAAHIAGRQERLDLPSVQVSHASSIWDAEETCDAFSFRKVPPPNHDGGPSSLRAVSLGTCKQISSTPSTCFRGLIEELRETRTTENLVCEGSSTNNCDSNTNKPGDSTKDLDGLPDIYWPDSLGPLDLDIPSSRYQGQDLIFGDSISLSGLNRLIANSLDAFQNCSFFASDKVQSEGRESAPVLDCKIGGEA</sequence>
<dbReference type="Gene3D" id="1.10.10.60">
    <property type="entry name" value="Homeodomain-like"/>
    <property type="match status" value="1"/>
</dbReference>
<evidence type="ECO:0008006" key="6">
    <source>
        <dbReference type="Google" id="ProtNLM"/>
    </source>
</evidence>
<keyword evidence="2" id="KW-0539">Nucleus</keyword>
<dbReference type="GO" id="GO:0007389">
    <property type="term" value="P:pattern specification process"/>
    <property type="evidence" value="ECO:0007669"/>
    <property type="project" value="TreeGrafter"/>
</dbReference>
<dbReference type="GO" id="GO:0003682">
    <property type="term" value="F:chromatin binding"/>
    <property type="evidence" value="ECO:0007669"/>
    <property type="project" value="InterPro"/>
</dbReference>
<feature type="region of interest" description="Disordered" evidence="3">
    <location>
        <begin position="184"/>
        <end position="220"/>
    </location>
</feature>
<dbReference type="InterPro" id="IPR009057">
    <property type="entry name" value="Homeodomain-like_sf"/>
</dbReference>
<feature type="compositionally biased region" description="Polar residues" evidence="3">
    <location>
        <begin position="244"/>
        <end position="263"/>
    </location>
</feature>
<protein>
    <recommendedName>
        <fullName evidence="6">TSL-kinase interacting protein 1</fullName>
    </recommendedName>
</protein>
<dbReference type="InterPro" id="IPR055315">
    <property type="entry name" value="Cramped-like"/>
</dbReference>
<dbReference type="GO" id="GO:0003677">
    <property type="term" value="F:DNA binding"/>
    <property type="evidence" value="ECO:0007669"/>
    <property type="project" value="UniProtKB-KW"/>
</dbReference>